<dbReference type="EMBL" id="CP025958">
    <property type="protein sequence ID" value="AWM38592.1"/>
    <property type="molecule type" value="Genomic_DNA"/>
</dbReference>
<dbReference type="RefSeq" id="WP_010051207.1">
    <property type="nucleotide sequence ID" value="NZ_CP042911.1"/>
</dbReference>
<sequence>MRTLFAPDNPAKTTQLIPIRVVVTTKFCLTAQNVAFEERGTASVNADTRLDVSPGQVGVCGGAEKIAQREGKPFAGRLWCRIGNGAFKRDRFGPLWAASTAGHAGRRGLLGGGR</sequence>
<keyword evidence="2" id="KW-1185">Reference proteome</keyword>
<dbReference type="AlphaFoldDB" id="A0A2Z3H2P3"/>
<evidence type="ECO:0000313" key="2">
    <source>
        <dbReference type="Proteomes" id="UP000245802"/>
    </source>
</evidence>
<proteinExistence type="predicted"/>
<gene>
    <name evidence="1" type="ORF">C1280_17455</name>
</gene>
<accession>A0A2Z3H2P3</accession>
<evidence type="ECO:0000313" key="1">
    <source>
        <dbReference type="EMBL" id="AWM38592.1"/>
    </source>
</evidence>
<dbReference type="Proteomes" id="UP000245802">
    <property type="component" value="Chromosome"/>
</dbReference>
<dbReference type="KEGG" id="gog:C1280_17455"/>
<protein>
    <submittedName>
        <fullName evidence="1">Uncharacterized protein</fullName>
    </submittedName>
</protein>
<name>A0A2Z3H2P3_9BACT</name>
<organism evidence="1 2">
    <name type="scientific">Gemmata obscuriglobus</name>
    <dbReference type="NCBI Taxonomy" id="114"/>
    <lineage>
        <taxon>Bacteria</taxon>
        <taxon>Pseudomonadati</taxon>
        <taxon>Planctomycetota</taxon>
        <taxon>Planctomycetia</taxon>
        <taxon>Gemmatales</taxon>
        <taxon>Gemmataceae</taxon>
        <taxon>Gemmata</taxon>
    </lineage>
</organism>
<reference evidence="1 2" key="1">
    <citation type="submission" date="2018-01" db="EMBL/GenBank/DDBJ databases">
        <title>G. obscuriglobus.</title>
        <authorList>
            <person name="Franke J."/>
            <person name="Blomberg W."/>
            <person name="Selmecki A."/>
        </authorList>
    </citation>
    <scope>NUCLEOTIDE SEQUENCE [LARGE SCALE GENOMIC DNA]</scope>
    <source>
        <strain evidence="1 2">DSM 5831</strain>
    </source>
</reference>